<dbReference type="InterPro" id="IPR050471">
    <property type="entry name" value="AB_hydrolase"/>
</dbReference>
<keyword evidence="3" id="KW-1185">Reference proteome</keyword>
<gene>
    <name evidence="2" type="ORF">KDL28_38585</name>
</gene>
<comment type="caution">
    <text evidence="2">The sequence shown here is derived from an EMBL/GenBank/DDBJ whole genome shotgun (WGS) entry which is preliminary data.</text>
</comment>
<dbReference type="PANTHER" id="PTHR43433">
    <property type="entry name" value="HYDROLASE, ALPHA/BETA FOLD FAMILY PROTEIN"/>
    <property type="match status" value="1"/>
</dbReference>
<dbReference type="Gene3D" id="3.40.50.1820">
    <property type="entry name" value="alpha/beta hydrolase"/>
    <property type="match status" value="1"/>
</dbReference>
<evidence type="ECO:0000259" key="1">
    <source>
        <dbReference type="Pfam" id="PF00561"/>
    </source>
</evidence>
<protein>
    <submittedName>
        <fullName evidence="2">Alpha/beta hydrolase</fullName>
    </submittedName>
</protein>
<proteinExistence type="predicted"/>
<dbReference type="EMBL" id="JAGSOV010000100">
    <property type="protein sequence ID" value="MCO1660971.1"/>
    <property type="molecule type" value="Genomic_DNA"/>
</dbReference>
<dbReference type="GO" id="GO:0016787">
    <property type="term" value="F:hydrolase activity"/>
    <property type="evidence" value="ECO:0007669"/>
    <property type="project" value="UniProtKB-KW"/>
</dbReference>
<dbReference type="SUPFAM" id="SSF53474">
    <property type="entry name" value="alpha/beta-Hydrolases"/>
    <property type="match status" value="1"/>
</dbReference>
<evidence type="ECO:0000313" key="2">
    <source>
        <dbReference type="EMBL" id="MCO1660971.1"/>
    </source>
</evidence>
<dbReference type="InterPro" id="IPR029058">
    <property type="entry name" value="AB_hydrolase_fold"/>
</dbReference>
<evidence type="ECO:0000313" key="3">
    <source>
        <dbReference type="Proteomes" id="UP001165283"/>
    </source>
</evidence>
<keyword evidence="2" id="KW-0378">Hydrolase</keyword>
<organism evidence="2 3">
    <name type="scientific">Pseudonocardia humida</name>
    <dbReference type="NCBI Taxonomy" id="2800819"/>
    <lineage>
        <taxon>Bacteria</taxon>
        <taxon>Bacillati</taxon>
        <taxon>Actinomycetota</taxon>
        <taxon>Actinomycetes</taxon>
        <taxon>Pseudonocardiales</taxon>
        <taxon>Pseudonocardiaceae</taxon>
        <taxon>Pseudonocardia</taxon>
    </lineage>
</organism>
<dbReference type="RefSeq" id="WP_252446504.1">
    <property type="nucleotide sequence ID" value="NZ_JAGSOV010000100.1"/>
</dbReference>
<dbReference type="PRINTS" id="PR00111">
    <property type="entry name" value="ABHYDROLASE"/>
</dbReference>
<dbReference type="InterPro" id="IPR000073">
    <property type="entry name" value="AB_hydrolase_1"/>
</dbReference>
<dbReference type="Pfam" id="PF00561">
    <property type="entry name" value="Abhydrolase_1"/>
    <property type="match status" value="1"/>
</dbReference>
<reference evidence="2" key="1">
    <citation type="submission" date="2021-04" db="EMBL/GenBank/DDBJ databases">
        <title>Pseudonocardia sp. nov., isolated from sandy soil of mangrove forest.</title>
        <authorList>
            <person name="Zan Z."/>
            <person name="Huang R."/>
            <person name="Liu W."/>
        </authorList>
    </citation>
    <scope>NUCLEOTIDE SEQUENCE</scope>
    <source>
        <strain evidence="2">S2-4</strain>
    </source>
</reference>
<sequence length="282" mass="30238">MHRYVDRDAATRLWAEDGGTPDAEPLLLVAPANQSGVAWPDALLTALGRRHRVLRYDHRDTGRSDVAEDPGGYGATDLAADALAVLDAFDVERAHVVGVALGGLLTQLLLLDHPERLRTAVLVCSTALRAPDDPPLPGPHPALLRLWTEAEDPRDDDAELDWRVEHWRLLHGTGSPFDPVAFRAIEERVIAHSGRSEAVTAHAYLDLDGLDRGAELAGVTVPTLVVEAPDDPVHPPPHSTHLAARIGRTGHPARLVRIPGMGHAVSAAVAEPLAAAILAHTR</sequence>
<dbReference type="Proteomes" id="UP001165283">
    <property type="component" value="Unassembled WGS sequence"/>
</dbReference>
<feature type="domain" description="AB hydrolase-1" evidence="1">
    <location>
        <begin position="33"/>
        <end position="264"/>
    </location>
</feature>
<dbReference type="PANTHER" id="PTHR43433:SF5">
    <property type="entry name" value="AB HYDROLASE-1 DOMAIN-CONTAINING PROTEIN"/>
    <property type="match status" value="1"/>
</dbReference>
<accession>A0ABT1ADD8</accession>
<name>A0ABT1ADD8_9PSEU</name>